<protein>
    <submittedName>
        <fullName evidence="1">Uncharacterized protein</fullName>
    </submittedName>
</protein>
<name>A0A0F9IE99_9ZZZZ</name>
<evidence type="ECO:0000313" key="1">
    <source>
        <dbReference type="EMBL" id="KKM25966.1"/>
    </source>
</evidence>
<gene>
    <name evidence="1" type="ORF">LCGC14_1589610</name>
</gene>
<accession>A0A0F9IE99</accession>
<organism evidence="1">
    <name type="scientific">marine sediment metagenome</name>
    <dbReference type="NCBI Taxonomy" id="412755"/>
    <lineage>
        <taxon>unclassified sequences</taxon>
        <taxon>metagenomes</taxon>
        <taxon>ecological metagenomes</taxon>
    </lineage>
</organism>
<feature type="non-terminal residue" evidence="1">
    <location>
        <position position="1"/>
    </location>
</feature>
<comment type="caution">
    <text evidence="1">The sequence shown here is derived from an EMBL/GenBank/DDBJ whole genome shotgun (WGS) entry which is preliminary data.</text>
</comment>
<dbReference type="EMBL" id="LAZR01012602">
    <property type="protein sequence ID" value="KKM25966.1"/>
    <property type="molecule type" value="Genomic_DNA"/>
</dbReference>
<proteinExistence type="predicted"/>
<reference evidence="1" key="1">
    <citation type="journal article" date="2015" name="Nature">
        <title>Complex archaea that bridge the gap between prokaryotes and eukaryotes.</title>
        <authorList>
            <person name="Spang A."/>
            <person name="Saw J.H."/>
            <person name="Jorgensen S.L."/>
            <person name="Zaremba-Niedzwiedzka K."/>
            <person name="Martijn J."/>
            <person name="Lind A.E."/>
            <person name="van Eijk R."/>
            <person name="Schleper C."/>
            <person name="Guy L."/>
            <person name="Ettema T.J."/>
        </authorList>
    </citation>
    <scope>NUCLEOTIDE SEQUENCE</scope>
</reference>
<dbReference type="AlphaFoldDB" id="A0A0F9IE99"/>
<sequence length="28" mass="3028">ISHVKSLGKKILTHIIDKIVKSLDNVAG</sequence>